<sequence>MSGLRSSTTLLAVICLFLPRGARSFAPSVRSNNRVLQRTIIPARAAPSVDGIPKAEDLDKVELSAPLPPILQQMADERREFEMNLGKAMDVLKKDYPKMLHKSPDFSIYHDSITVVDPSGVQLCGLKSYKGSFSFFQTLTKLFYSEEKSVLQNRMVYDFARSSIRISWNACLVPKVVGNRRNALYIDGVSVYKLDRVSGKIMEHKVENMIINNTPIVPPNGILTALSEELVGFNRGGVRSPAGVGGVWASRFL</sequence>
<proteinExistence type="predicted"/>
<feature type="chain" id="PRO_5030902287" description="SnoaL-like domain-containing protein" evidence="1">
    <location>
        <begin position="25"/>
        <end position="253"/>
    </location>
</feature>
<organism evidence="2">
    <name type="scientific">Attheya septentrionalis</name>
    <dbReference type="NCBI Taxonomy" id="420275"/>
    <lineage>
        <taxon>Eukaryota</taxon>
        <taxon>Sar</taxon>
        <taxon>Stramenopiles</taxon>
        <taxon>Ochrophyta</taxon>
        <taxon>Bacillariophyta</taxon>
        <taxon>Coscinodiscophyceae</taxon>
        <taxon>Chaetocerotophycidae</taxon>
        <taxon>Chaetocerotales</taxon>
        <taxon>Attheyaceae</taxon>
        <taxon>Attheya</taxon>
    </lineage>
</organism>
<evidence type="ECO:0000256" key="1">
    <source>
        <dbReference type="SAM" id="SignalP"/>
    </source>
</evidence>
<dbReference type="PANTHER" id="PTHR31094">
    <property type="entry name" value="RIKEN CDNA 2310061I04 GENE"/>
    <property type="match status" value="1"/>
</dbReference>
<dbReference type="PANTHER" id="PTHR31094:SF2">
    <property type="entry name" value="RIKEN CDNA 2310061I04 GENE"/>
    <property type="match status" value="1"/>
</dbReference>
<dbReference type="EMBL" id="HBHQ01007282">
    <property type="protein sequence ID" value="CAD9813075.1"/>
    <property type="molecule type" value="Transcribed_RNA"/>
</dbReference>
<name>A0A7S2U9T3_9STRA</name>
<accession>A0A7S2U9T3</accession>
<dbReference type="Pfam" id="PF10184">
    <property type="entry name" value="DUF2358"/>
    <property type="match status" value="1"/>
</dbReference>
<keyword evidence="1" id="KW-0732">Signal</keyword>
<gene>
    <name evidence="2" type="ORF">ASEP1449_LOCUS4900</name>
</gene>
<evidence type="ECO:0000313" key="2">
    <source>
        <dbReference type="EMBL" id="CAD9813075.1"/>
    </source>
</evidence>
<feature type="signal peptide" evidence="1">
    <location>
        <begin position="1"/>
        <end position="24"/>
    </location>
</feature>
<dbReference type="AlphaFoldDB" id="A0A7S2U9T3"/>
<evidence type="ECO:0008006" key="3">
    <source>
        <dbReference type="Google" id="ProtNLM"/>
    </source>
</evidence>
<reference evidence="2" key="1">
    <citation type="submission" date="2021-01" db="EMBL/GenBank/DDBJ databases">
        <authorList>
            <person name="Corre E."/>
            <person name="Pelletier E."/>
            <person name="Niang G."/>
            <person name="Scheremetjew M."/>
            <person name="Finn R."/>
            <person name="Kale V."/>
            <person name="Holt S."/>
            <person name="Cochrane G."/>
            <person name="Meng A."/>
            <person name="Brown T."/>
            <person name="Cohen L."/>
        </authorList>
    </citation>
    <scope>NUCLEOTIDE SEQUENCE</scope>
    <source>
        <strain evidence="2">CCMP2084</strain>
    </source>
</reference>
<dbReference type="InterPro" id="IPR018790">
    <property type="entry name" value="DUF2358"/>
</dbReference>
<protein>
    <recommendedName>
        <fullName evidence="3">SnoaL-like domain-containing protein</fullName>
    </recommendedName>
</protein>